<dbReference type="EMBL" id="KQ426935">
    <property type="protein sequence ID" value="KOF67600.1"/>
    <property type="molecule type" value="Genomic_DNA"/>
</dbReference>
<evidence type="ECO:0000313" key="1">
    <source>
        <dbReference type="EMBL" id="KOF67600.1"/>
    </source>
</evidence>
<dbReference type="OrthoDB" id="39659at2759"/>
<dbReference type="STRING" id="37653.A0A0L8FT58"/>
<gene>
    <name evidence="1" type="ORF">OCBIM_22009232mg</name>
</gene>
<dbReference type="PANTHER" id="PTHR15460:SF3">
    <property type="entry name" value="PEROXISOMAL MEMBRANE PROTEIN 4"/>
    <property type="match status" value="1"/>
</dbReference>
<dbReference type="KEGG" id="obi:106881472"/>
<evidence type="ECO:0008006" key="2">
    <source>
        <dbReference type="Google" id="ProtNLM"/>
    </source>
</evidence>
<sequence length="204" mass="23748">MASALVLINAILSNEKYKPYLSLIKAFRNGIVYGCKVRFPHSLVMTFLFKSGTLTEKFRGILEATYTHAKSLALFNVIHKVILQIFEWFGKKKKPSHIFCASVIAGYCVFGRYNKVNEQINLYLLSRITYALAQIAVKKQYIPQPFQKPFPLFFSLVWGVALLLFEYERDFLQPSLRSSMTYLYEDCTQWHNLTDFLLYNKLPD</sequence>
<reference evidence="1" key="1">
    <citation type="submission" date="2015-07" db="EMBL/GenBank/DDBJ databases">
        <title>MeaNS - Measles Nucleotide Surveillance Program.</title>
        <authorList>
            <person name="Tran T."/>
            <person name="Druce J."/>
        </authorList>
    </citation>
    <scope>NUCLEOTIDE SEQUENCE</scope>
    <source>
        <strain evidence="1">UCB-OBI-ISO-001</strain>
        <tissue evidence="1">Gonad</tissue>
    </source>
</reference>
<dbReference type="PANTHER" id="PTHR15460">
    <property type="entry name" value="PEROXISOMAL MEMBRANE PROTEIN 4"/>
    <property type="match status" value="1"/>
</dbReference>
<dbReference type="InterPro" id="IPR019531">
    <property type="entry name" value="Pmp4"/>
</dbReference>
<dbReference type="GO" id="GO:0005778">
    <property type="term" value="C:peroxisomal membrane"/>
    <property type="evidence" value="ECO:0007669"/>
    <property type="project" value="TreeGrafter"/>
</dbReference>
<dbReference type="PIRSF" id="PIRSF013674">
    <property type="entry name" value="PXMP4"/>
    <property type="match status" value="1"/>
</dbReference>
<dbReference type="AlphaFoldDB" id="A0A0L8FT58"/>
<organism evidence="1">
    <name type="scientific">Octopus bimaculoides</name>
    <name type="common">California two-spotted octopus</name>
    <dbReference type="NCBI Taxonomy" id="37653"/>
    <lineage>
        <taxon>Eukaryota</taxon>
        <taxon>Metazoa</taxon>
        <taxon>Spiralia</taxon>
        <taxon>Lophotrochozoa</taxon>
        <taxon>Mollusca</taxon>
        <taxon>Cephalopoda</taxon>
        <taxon>Coleoidea</taxon>
        <taxon>Octopodiformes</taxon>
        <taxon>Octopoda</taxon>
        <taxon>Incirrata</taxon>
        <taxon>Octopodidae</taxon>
        <taxon>Octopus</taxon>
    </lineage>
</organism>
<dbReference type="OMA" id="VMVFLFR"/>
<accession>A0A0L8FT58</accession>
<protein>
    <recommendedName>
        <fullName evidence="2">Peroxisomal membrane protein 4</fullName>
    </recommendedName>
</protein>
<proteinExistence type="predicted"/>
<name>A0A0L8FT58_OCTBM</name>